<dbReference type="GO" id="GO:0036064">
    <property type="term" value="C:ciliary basal body"/>
    <property type="evidence" value="ECO:0007669"/>
    <property type="project" value="TreeGrafter"/>
</dbReference>
<organism evidence="7 8">
    <name type="scientific">Ciona savignyi</name>
    <name type="common">Pacific transparent sea squirt</name>
    <dbReference type="NCBI Taxonomy" id="51511"/>
    <lineage>
        <taxon>Eukaryota</taxon>
        <taxon>Metazoa</taxon>
        <taxon>Chordata</taxon>
        <taxon>Tunicata</taxon>
        <taxon>Ascidiacea</taxon>
        <taxon>Phlebobranchia</taxon>
        <taxon>Cionidae</taxon>
        <taxon>Ciona</taxon>
    </lineage>
</organism>
<dbReference type="AlphaFoldDB" id="H2ZR54"/>
<dbReference type="eggNOG" id="ENOG502QS75">
    <property type="taxonomic scope" value="Eukaryota"/>
</dbReference>
<feature type="coiled-coil region" evidence="4">
    <location>
        <begin position="391"/>
        <end position="472"/>
    </location>
</feature>
<accession>H2ZR54</accession>
<evidence type="ECO:0000313" key="8">
    <source>
        <dbReference type="Proteomes" id="UP000007875"/>
    </source>
</evidence>
<keyword evidence="2 4" id="KW-0175">Coiled coil</keyword>
<evidence type="ECO:0000256" key="4">
    <source>
        <dbReference type="SAM" id="Coils"/>
    </source>
</evidence>
<evidence type="ECO:0000256" key="3">
    <source>
        <dbReference type="ARBA" id="ARBA00023273"/>
    </source>
</evidence>
<reference evidence="8" key="1">
    <citation type="submission" date="2003-08" db="EMBL/GenBank/DDBJ databases">
        <authorList>
            <person name="Birren B."/>
            <person name="Nusbaum C."/>
            <person name="Abebe A."/>
            <person name="Abouelleil A."/>
            <person name="Adekoya E."/>
            <person name="Ait-zahra M."/>
            <person name="Allen N."/>
            <person name="Allen T."/>
            <person name="An P."/>
            <person name="Anderson M."/>
            <person name="Anderson S."/>
            <person name="Arachchi H."/>
            <person name="Armbruster J."/>
            <person name="Bachantsang P."/>
            <person name="Baldwin J."/>
            <person name="Barry A."/>
            <person name="Bayul T."/>
            <person name="Blitshsteyn B."/>
            <person name="Bloom T."/>
            <person name="Blye J."/>
            <person name="Boguslavskiy L."/>
            <person name="Borowsky M."/>
            <person name="Boukhgalter B."/>
            <person name="Brunache A."/>
            <person name="Butler J."/>
            <person name="Calixte N."/>
            <person name="Calvo S."/>
            <person name="Camarata J."/>
            <person name="Campo K."/>
            <person name="Chang J."/>
            <person name="Cheshatsang Y."/>
            <person name="Citroen M."/>
            <person name="Collymore A."/>
            <person name="Considine T."/>
            <person name="Cook A."/>
            <person name="Cooke P."/>
            <person name="Corum B."/>
            <person name="Cuomo C."/>
            <person name="David R."/>
            <person name="Dawoe T."/>
            <person name="Degray S."/>
            <person name="Dodge S."/>
            <person name="Dooley K."/>
            <person name="Dorje P."/>
            <person name="Dorjee K."/>
            <person name="Dorris L."/>
            <person name="Duffey N."/>
            <person name="Dupes A."/>
            <person name="Elkins T."/>
            <person name="Engels R."/>
            <person name="Erickson J."/>
            <person name="Farina A."/>
            <person name="Faro S."/>
            <person name="Ferreira P."/>
            <person name="Fischer H."/>
            <person name="Fitzgerald M."/>
            <person name="Foley K."/>
            <person name="Gage D."/>
            <person name="Galagan J."/>
            <person name="Gearin G."/>
            <person name="Gnerre S."/>
            <person name="Gnirke A."/>
            <person name="Goyette A."/>
            <person name="Graham J."/>
            <person name="Grandbois E."/>
            <person name="Gyaltsen K."/>
            <person name="Hafez N."/>
            <person name="Hagopian D."/>
            <person name="Hagos B."/>
            <person name="Hall J."/>
            <person name="Hatcher B."/>
            <person name="Heller A."/>
            <person name="Higgins H."/>
            <person name="Honan T."/>
            <person name="Horn A."/>
            <person name="Houde N."/>
            <person name="Hughes L."/>
            <person name="Hulme W."/>
            <person name="Husby E."/>
            <person name="Iliev I."/>
            <person name="Jaffe D."/>
            <person name="Jones C."/>
            <person name="Kamal M."/>
            <person name="Kamat A."/>
            <person name="Kamvysselis M."/>
            <person name="Karlsson E."/>
            <person name="Kells C."/>
            <person name="Kieu A."/>
            <person name="Kisner P."/>
            <person name="Kodira C."/>
            <person name="Kulbokas E."/>
            <person name="Labutti K."/>
            <person name="Lama D."/>
            <person name="Landers T."/>
            <person name="Leger J."/>
            <person name="Levine S."/>
            <person name="Lewis D."/>
            <person name="Lewis T."/>
            <person name="Lindblad-toh K."/>
            <person name="Liu X."/>
            <person name="Lokyitsang T."/>
            <person name="Lokyitsang Y."/>
            <person name="Lucien O."/>
            <person name="Lui A."/>
            <person name="Ma L.J."/>
            <person name="Mabbitt R."/>
            <person name="Macdonald J."/>
            <person name="Maclean C."/>
            <person name="Major J."/>
            <person name="Manning J."/>
            <person name="Marabella R."/>
            <person name="Maru K."/>
            <person name="Matthews C."/>
            <person name="Mauceli E."/>
            <person name="Mccarthy M."/>
            <person name="Mcdonough S."/>
            <person name="Mcghee T."/>
            <person name="Meldrim J."/>
            <person name="Meneus L."/>
            <person name="Mesirov J."/>
            <person name="Mihalev A."/>
            <person name="Mihova T."/>
            <person name="Mikkelsen T."/>
            <person name="Mlenga V."/>
            <person name="Moru K."/>
            <person name="Mozes J."/>
            <person name="Mulrain L."/>
            <person name="Munson G."/>
            <person name="Naylor J."/>
            <person name="Newes C."/>
            <person name="Nguyen C."/>
            <person name="Nguyen N."/>
            <person name="Nguyen T."/>
            <person name="Nicol R."/>
            <person name="Nielsen C."/>
            <person name="Nizzari M."/>
            <person name="Norbu C."/>
            <person name="Norbu N."/>
            <person name="O'donnell P."/>
            <person name="Okoawo O."/>
            <person name="O'leary S."/>
            <person name="Omotosho B."/>
            <person name="O'neill K."/>
            <person name="Osman S."/>
            <person name="Parker S."/>
            <person name="Perrin D."/>
            <person name="Phunkhang P."/>
            <person name="Piqani B."/>
            <person name="Purcell S."/>
            <person name="Rachupka T."/>
            <person name="Ramasamy U."/>
            <person name="Rameau R."/>
            <person name="Ray V."/>
            <person name="Raymond C."/>
            <person name="Retta R."/>
            <person name="Richardson S."/>
            <person name="Rise C."/>
            <person name="Rodriguez J."/>
            <person name="Rogers J."/>
            <person name="Rogov P."/>
            <person name="Rutman M."/>
            <person name="Schupbach R."/>
            <person name="Seaman C."/>
            <person name="Settipalli S."/>
            <person name="Sharpe T."/>
            <person name="Sheridan J."/>
            <person name="Sherpa N."/>
            <person name="Shi J."/>
            <person name="Smirnov S."/>
            <person name="Smith C."/>
            <person name="Sougnez C."/>
            <person name="Spencer B."/>
            <person name="Stalker J."/>
            <person name="Stange-thomann N."/>
            <person name="Stavropoulos S."/>
            <person name="Stetson K."/>
            <person name="Stone C."/>
            <person name="Stone S."/>
            <person name="Stubbs M."/>
            <person name="Talamas J."/>
            <person name="Tchuinga P."/>
            <person name="Tenzing P."/>
            <person name="Tesfaye S."/>
            <person name="Theodore J."/>
            <person name="Thoulutsang Y."/>
            <person name="Topham K."/>
            <person name="Towey S."/>
            <person name="Tsamla T."/>
            <person name="Tsomo N."/>
            <person name="Vallee D."/>
            <person name="Vassiliev H."/>
            <person name="Venkataraman V."/>
            <person name="Vinson J."/>
            <person name="Vo A."/>
            <person name="Wade C."/>
            <person name="Wang S."/>
            <person name="Wangchuk T."/>
            <person name="Wangdi T."/>
            <person name="Whittaker C."/>
            <person name="Wilkinson J."/>
            <person name="Wu Y."/>
            <person name="Wyman D."/>
            <person name="Yadav S."/>
            <person name="Yang S."/>
            <person name="Yang X."/>
            <person name="Yeager S."/>
            <person name="Yee E."/>
            <person name="Young G."/>
            <person name="Zainoun J."/>
            <person name="Zembeck L."/>
            <person name="Zimmer A."/>
            <person name="Zody M."/>
            <person name="Lander E."/>
        </authorList>
    </citation>
    <scope>NUCLEOTIDE SEQUENCE [LARGE SCALE GENOMIC DNA]</scope>
</reference>
<dbReference type="PANTHER" id="PTHR15654">
    <property type="entry name" value="COILED-COIL DOMAIN-CONTAINING PROTEIN 113-RELATED"/>
    <property type="match status" value="1"/>
</dbReference>
<feature type="compositionally biased region" description="Basic and acidic residues" evidence="5">
    <location>
        <begin position="32"/>
        <end position="60"/>
    </location>
</feature>
<dbReference type="Proteomes" id="UP000007875">
    <property type="component" value="Unassembled WGS sequence"/>
</dbReference>
<dbReference type="STRING" id="51511.ENSCSAVP00000020070"/>
<dbReference type="GO" id="GO:0060271">
    <property type="term" value="P:cilium assembly"/>
    <property type="evidence" value="ECO:0007669"/>
    <property type="project" value="TreeGrafter"/>
</dbReference>
<dbReference type="Ensembl" id="ENSCSAVT00000020285.1">
    <property type="protein sequence ID" value="ENSCSAVP00000020070.1"/>
    <property type="gene ID" value="ENSCSAVG00000011783.1"/>
</dbReference>
<feature type="domain" description="CCDC113/CCDC96 coiled-coil" evidence="6">
    <location>
        <begin position="293"/>
        <end position="466"/>
    </location>
</feature>
<feature type="region of interest" description="Disordered" evidence="5">
    <location>
        <begin position="1"/>
        <end position="138"/>
    </location>
</feature>
<evidence type="ECO:0000313" key="7">
    <source>
        <dbReference type="Ensembl" id="ENSCSAVP00000020070.1"/>
    </source>
</evidence>
<evidence type="ECO:0000259" key="6">
    <source>
        <dbReference type="Pfam" id="PF13870"/>
    </source>
</evidence>
<dbReference type="Pfam" id="PF13870">
    <property type="entry name" value="CCDC113_CCDC96_CC"/>
    <property type="match status" value="1"/>
</dbReference>
<feature type="coiled-coil region" evidence="4">
    <location>
        <begin position="159"/>
        <end position="256"/>
    </location>
</feature>
<dbReference type="InterPro" id="IPR051885">
    <property type="entry name" value="CC_CF"/>
</dbReference>
<dbReference type="InterPro" id="IPR025254">
    <property type="entry name" value="CCDC113/CCDC96_CC"/>
</dbReference>
<reference evidence="7" key="3">
    <citation type="submission" date="2025-09" db="UniProtKB">
        <authorList>
            <consortium name="Ensembl"/>
        </authorList>
    </citation>
    <scope>IDENTIFICATION</scope>
</reference>
<name>H2ZR54_CIOSA</name>
<evidence type="ECO:0000256" key="5">
    <source>
        <dbReference type="SAM" id="MobiDB-lite"/>
    </source>
</evidence>
<keyword evidence="3" id="KW-0966">Cell projection</keyword>
<dbReference type="GeneTree" id="ENSGT00940000154521"/>
<evidence type="ECO:0000256" key="2">
    <source>
        <dbReference type="ARBA" id="ARBA00023054"/>
    </source>
</evidence>
<sequence length="481" mass="55762">MEDTGETTIPSEAAPEENSTSVPENDMEEEHDANRVELEKEHTDIKNDDVKETEESKPSESNDEELTNEEPAIPNEPITTTDEDQQVLQSGECVEADEGGLVIGEVLSRQPTPPLAVEEEVAENEIPQPGTPDQYGSDEGEVEILLEEEEEIMSPQINREELLQKYQVALNEREQLSHQNHQLQHKLAEYFRKKKTEETRQEVDKNVTDQEQRYFKYMSNLEELRQQQTAEQETYNEQLEELKARKAEKHGKVEEEWSKAIEFKRAVAAVAINSRSGRIIPQKDVEVYEANERKKEAEVSQVRLENIKLKNRLKKQEIQLKQKEELAEGLHLIDFEQLKIENQTYNEKIEERNEELLKLRKKITSTVQVLTHLKEKLQFVQAENHVRKSQLAEVEQKVAQKRDILSRTKQARDALRHDNAKFQQKSGLLGNTDLLRDFEVGSDEAEELQFKLEQMKRQHAELTLSLNGVKKKIDLAKENQT</sequence>
<dbReference type="GO" id="GO:0005930">
    <property type="term" value="C:axoneme"/>
    <property type="evidence" value="ECO:0007669"/>
    <property type="project" value="TreeGrafter"/>
</dbReference>
<dbReference type="HOGENOM" id="CLU_026534_1_0_1"/>
<proteinExistence type="predicted"/>
<feature type="coiled-coil region" evidence="4">
    <location>
        <begin position="285"/>
        <end position="366"/>
    </location>
</feature>
<evidence type="ECO:0000256" key="1">
    <source>
        <dbReference type="ARBA" id="ARBA00004138"/>
    </source>
</evidence>
<dbReference type="OMA" id="RLQQKCG"/>
<dbReference type="PANTHER" id="PTHR15654:SF1">
    <property type="entry name" value="COILED-COIL DOMAIN-CONTAINING PROTEIN 96"/>
    <property type="match status" value="1"/>
</dbReference>
<dbReference type="InParanoid" id="H2ZR54"/>
<keyword evidence="8" id="KW-1185">Reference proteome</keyword>
<comment type="subcellular location">
    <subcellularLocation>
        <location evidence="1">Cell projection</location>
        <location evidence="1">Cilium</location>
    </subcellularLocation>
</comment>
<feature type="compositionally biased region" description="Polar residues" evidence="5">
    <location>
        <begin position="1"/>
        <end position="10"/>
    </location>
</feature>
<reference evidence="7" key="2">
    <citation type="submission" date="2025-08" db="UniProtKB">
        <authorList>
            <consortium name="Ensembl"/>
        </authorList>
    </citation>
    <scope>IDENTIFICATION</scope>
</reference>
<protein>
    <recommendedName>
        <fullName evidence="6">CCDC113/CCDC96 coiled-coil domain-containing protein</fullName>
    </recommendedName>
</protein>